<sequence>MACLHLMELFLFASSGNFSHR</sequence>
<dbReference type="AlphaFoldDB" id="A0A0A9CEQ2"/>
<evidence type="ECO:0000313" key="1">
    <source>
        <dbReference type="EMBL" id="JAD71870.1"/>
    </source>
</evidence>
<reference evidence="1" key="1">
    <citation type="submission" date="2014-09" db="EMBL/GenBank/DDBJ databases">
        <authorList>
            <person name="Magalhaes I.L.F."/>
            <person name="Oliveira U."/>
            <person name="Santos F.R."/>
            <person name="Vidigal T.H.D.A."/>
            <person name="Brescovit A.D."/>
            <person name="Santos A.J."/>
        </authorList>
    </citation>
    <scope>NUCLEOTIDE SEQUENCE</scope>
    <source>
        <tissue evidence="1">Shoot tissue taken approximately 20 cm above the soil surface</tissue>
    </source>
</reference>
<accession>A0A0A9CEQ2</accession>
<protein>
    <submittedName>
        <fullName evidence="1">Uncharacterized protein</fullName>
    </submittedName>
</protein>
<proteinExistence type="predicted"/>
<organism evidence="1">
    <name type="scientific">Arundo donax</name>
    <name type="common">Giant reed</name>
    <name type="synonym">Donax arundinaceus</name>
    <dbReference type="NCBI Taxonomy" id="35708"/>
    <lineage>
        <taxon>Eukaryota</taxon>
        <taxon>Viridiplantae</taxon>
        <taxon>Streptophyta</taxon>
        <taxon>Embryophyta</taxon>
        <taxon>Tracheophyta</taxon>
        <taxon>Spermatophyta</taxon>
        <taxon>Magnoliopsida</taxon>
        <taxon>Liliopsida</taxon>
        <taxon>Poales</taxon>
        <taxon>Poaceae</taxon>
        <taxon>PACMAD clade</taxon>
        <taxon>Arundinoideae</taxon>
        <taxon>Arundineae</taxon>
        <taxon>Arundo</taxon>
    </lineage>
</organism>
<dbReference type="EMBL" id="GBRH01226025">
    <property type="protein sequence ID" value="JAD71870.1"/>
    <property type="molecule type" value="Transcribed_RNA"/>
</dbReference>
<name>A0A0A9CEQ2_ARUDO</name>
<reference evidence="1" key="2">
    <citation type="journal article" date="2015" name="Data Brief">
        <title>Shoot transcriptome of the giant reed, Arundo donax.</title>
        <authorList>
            <person name="Barrero R.A."/>
            <person name="Guerrero F.D."/>
            <person name="Moolhuijzen P."/>
            <person name="Goolsby J.A."/>
            <person name="Tidwell J."/>
            <person name="Bellgard S.E."/>
            <person name="Bellgard M.I."/>
        </authorList>
    </citation>
    <scope>NUCLEOTIDE SEQUENCE</scope>
    <source>
        <tissue evidence="1">Shoot tissue taken approximately 20 cm above the soil surface</tissue>
    </source>
</reference>